<accession>A0A7J5B4D4</accession>
<sequence>MRELTQEDAIHGVLGGGVLACGGGGWKHHGELMGRMATELNRPVLASIDELPEDSWVATVTAIGAPAAKNWEIRPVDYVHALQELIRATDVPIAAVMTAQNGYSTTLNGWIQSSVLGVKVLDVAGDVRAHPTGKLGSLGLAEREGYVATQVVSGGNRALHGHFLSVNTGTINTCDDVLRDISVRTGGFIAAARNPVELSYVREHAAHGSISLALDLGRDMAAALRKRGAGKQEAFVQAVVERLGGTVVSRGPLGFEVLTETHGGWDHGTFRIGDFTVPYLNEYMAIESGGERIATYPDTIIILDAKLGEAVAVKDAYEGEEVVLVSVPASALPVSSSAIDETGLAEIERIMGIDFLKYRDSGLVGGTVGYVS</sequence>
<dbReference type="Pfam" id="PF20906">
    <property type="entry name" value="S-Me-THD_C"/>
    <property type="match status" value="1"/>
</dbReference>
<dbReference type="SUPFAM" id="SSF160991">
    <property type="entry name" value="CV3147-like"/>
    <property type="match status" value="1"/>
</dbReference>
<evidence type="ECO:0000259" key="1">
    <source>
        <dbReference type="Pfam" id="PF06032"/>
    </source>
</evidence>
<organism evidence="3 4">
    <name type="scientific">Pseudoclavibacter terrae</name>
    <dbReference type="NCBI Taxonomy" id="1530195"/>
    <lineage>
        <taxon>Bacteria</taxon>
        <taxon>Bacillati</taxon>
        <taxon>Actinomycetota</taxon>
        <taxon>Actinomycetes</taxon>
        <taxon>Micrococcales</taxon>
        <taxon>Microbacteriaceae</taxon>
        <taxon>Pseudoclavibacter</taxon>
    </lineage>
</organism>
<dbReference type="OrthoDB" id="7441206at2"/>
<comment type="caution">
    <text evidence="3">The sequence shown here is derived from an EMBL/GenBank/DDBJ whole genome shotgun (WGS) entry which is preliminary data.</text>
</comment>
<proteinExistence type="predicted"/>
<evidence type="ECO:0000313" key="3">
    <source>
        <dbReference type="EMBL" id="KAB1639006.1"/>
    </source>
</evidence>
<dbReference type="InterPro" id="IPR010318">
    <property type="entry name" value="S-Me-THD_N"/>
</dbReference>
<dbReference type="InterPro" id="IPR027479">
    <property type="entry name" value="S-Me-THD_N_sf"/>
</dbReference>
<feature type="domain" description="S-Me-THD-like C-terminal" evidence="2">
    <location>
        <begin position="174"/>
        <end position="340"/>
    </location>
</feature>
<dbReference type="AlphaFoldDB" id="A0A7J5B4D4"/>
<feature type="domain" description="S-Me-THD N-terminal" evidence="1">
    <location>
        <begin position="14"/>
        <end position="141"/>
    </location>
</feature>
<dbReference type="EMBL" id="WBJX01000001">
    <property type="protein sequence ID" value="KAB1639006.1"/>
    <property type="molecule type" value="Genomic_DNA"/>
</dbReference>
<evidence type="ECO:0000259" key="2">
    <source>
        <dbReference type="Pfam" id="PF20906"/>
    </source>
</evidence>
<reference evidence="3 4" key="1">
    <citation type="submission" date="2019-09" db="EMBL/GenBank/DDBJ databases">
        <title>Phylogeny of genus Pseudoclavibacter and closely related genus.</title>
        <authorList>
            <person name="Li Y."/>
        </authorList>
    </citation>
    <scope>NUCLEOTIDE SEQUENCE [LARGE SCALE GENOMIC DNA]</scope>
    <source>
        <strain evidence="3 4">THG-MD12</strain>
    </source>
</reference>
<dbReference type="RefSeq" id="WP_151422040.1">
    <property type="nucleotide sequence ID" value="NZ_WBJX01000001.1"/>
</dbReference>
<dbReference type="Proteomes" id="UP000490386">
    <property type="component" value="Unassembled WGS sequence"/>
</dbReference>
<protein>
    <submittedName>
        <fullName evidence="3">DUF917 family protein</fullName>
    </submittedName>
</protein>
<dbReference type="PROSITE" id="PS51257">
    <property type="entry name" value="PROKAR_LIPOPROTEIN"/>
    <property type="match status" value="1"/>
</dbReference>
<evidence type="ECO:0000313" key="4">
    <source>
        <dbReference type="Proteomes" id="UP000490386"/>
    </source>
</evidence>
<name>A0A7J5B4D4_9MICO</name>
<dbReference type="Gene3D" id="3.40.1610.10">
    <property type="entry name" value="CV3147-like domain"/>
    <property type="match status" value="1"/>
</dbReference>
<keyword evidence="4" id="KW-1185">Reference proteome</keyword>
<dbReference type="Pfam" id="PF06032">
    <property type="entry name" value="S-Me-THD_N"/>
    <property type="match status" value="1"/>
</dbReference>
<dbReference type="Gene3D" id="2.40.390.10">
    <property type="entry name" value="CV3147-like"/>
    <property type="match status" value="1"/>
</dbReference>
<dbReference type="InterPro" id="IPR024071">
    <property type="entry name" value="S-Me-THD_C_sf"/>
</dbReference>
<dbReference type="InterPro" id="IPR048350">
    <property type="entry name" value="S-Me-THD-like_C"/>
</dbReference>
<gene>
    <name evidence="3" type="ORF">F8O03_01240</name>
</gene>